<organism evidence="1 2">
    <name type="scientific">Crepidotus variabilis</name>
    <dbReference type="NCBI Taxonomy" id="179855"/>
    <lineage>
        <taxon>Eukaryota</taxon>
        <taxon>Fungi</taxon>
        <taxon>Dikarya</taxon>
        <taxon>Basidiomycota</taxon>
        <taxon>Agaricomycotina</taxon>
        <taxon>Agaricomycetes</taxon>
        <taxon>Agaricomycetidae</taxon>
        <taxon>Agaricales</taxon>
        <taxon>Agaricineae</taxon>
        <taxon>Crepidotaceae</taxon>
        <taxon>Crepidotus</taxon>
    </lineage>
</organism>
<accession>A0A9P6JKR1</accession>
<gene>
    <name evidence="1" type="ORF">CPB83DRAFT_862051</name>
</gene>
<comment type="caution">
    <text evidence="1">The sequence shown here is derived from an EMBL/GenBank/DDBJ whole genome shotgun (WGS) entry which is preliminary data.</text>
</comment>
<name>A0A9P6JKR1_9AGAR</name>
<dbReference type="AlphaFoldDB" id="A0A9P6JKR1"/>
<dbReference type="EMBL" id="MU157907">
    <property type="protein sequence ID" value="KAF9523984.1"/>
    <property type="molecule type" value="Genomic_DNA"/>
</dbReference>
<keyword evidence="2" id="KW-1185">Reference proteome</keyword>
<proteinExistence type="predicted"/>
<evidence type="ECO:0000313" key="2">
    <source>
        <dbReference type="Proteomes" id="UP000807306"/>
    </source>
</evidence>
<dbReference type="Proteomes" id="UP000807306">
    <property type="component" value="Unassembled WGS sequence"/>
</dbReference>
<reference evidence="1" key="1">
    <citation type="submission" date="2020-11" db="EMBL/GenBank/DDBJ databases">
        <authorList>
            <consortium name="DOE Joint Genome Institute"/>
            <person name="Ahrendt S."/>
            <person name="Riley R."/>
            <person name="Andreopoulos W."/>
            <person name="Labutti K."/>
            <person name="Pangilinan J."/>
            <person name="Ruiz-Duenas F.J."/>
            <person name="Barrasa J.M."/>
            <person name="Sanchez-Garcia M."/>
            <person name="Camarero S."/>
            <person name="Miyauchi S."/>
            <person name="Serrano A."/>
            <person name="Linde D."/>
            <person name="Babiker R."/>
            <person name="Drula E."/>
            <person name="Ayuso-Fernandez I."/>
            <person name="Pacheco R."/>
            <person name="Padilla G."/>
            <person name="Ferreira P."/>
            <person name="Barriuso J."/>
            <person name="Kellner H."/>
            <person name="Castanera R."/>
            <person name="Alfaro M."/>
            <person name="Ramirez L."/>
            <person name="Pisabarro A.G."/>
            <person name="Kuo A."/>
            <person name="Tritt A."/>
            <person name="Lipzen A."/>
            <person name="He G."/>
            <person name="Yan M."/>
            <person name="Ng V."/>
            <person name="Cullen D."/>
            <person name="Martin F."/>
            <person name="Rosso M.-N."/>
            <person name="Henrissat B."/>
            <person name="Hibbett D."/>
            <person name="Martinez A.T."/>
            <person name="Grigoriev I.V."/>
        </authorList>
    </citation>
    <scope>NUCLEOTIDE SEQUENCE</scope>
    <source>
        <strain evidence="1">CBS 506.95</strain>
    </source>
</reference>
<protein>
    <submittedName>
        <fullName evidence="1">Uncharacterized protein</fullName>
    </submittedName>
</protein>
<evidence type="ECO:0000313" key="1">
    <source>
        <dbReference type="EMBL" id="KAF9523984.1"/>
    </source>
</evidence>
<sequence length="89" mass="10430">MGFKEKFAKRRLAYPQSCPIGDYYFMIIIAENESTKNIDEAHGNQDYIKACRECIGAMDSVKIEPVWFRQNVKEPPKGYTQYVVNPDWF</sequence>